<comment type="caution">
    <text evidence="2">The sequence shown here is derived from an EMBL/GenBank/DDBJ whole genome shotgun (WGS) entry which is preliminary data.</text>
</comment>
<dbReference type="PANTHER" id="PTHR33266">
    <property type="entry name" value="CHROMOSOME 15, WHOLE GENOME SHOTGUN SEQUENCE"/>
    <property type="match status" value="1"/>
</dbReference>
<dbReference type="OrthoDB" id="107110at2759"/>
<evidence type="ECO:0000313" key="2">
    <source>
        <dbReference type="EMBL" id="OCB86499.1"/>
    </source>
</evidence>
<sequence length="1012" mass="114127">MVDQDNIDYDSNSLASLSSTEVNVHATDPIAWQENVFNQVKDASWKTHFMGGYLAYSYHVESGETNGLAPVIDLLAAAITAFLSTCVDQGMDTKVDPGLLNKDSCSSRLNGLEHGARNDLLKRLKTLLADNAVDQATWTDKLTELMNDTFFLQRPDNDASSPEKPNDRRAQENATIAAWEIPYQGTLHEELWNHISRLYAAEKKDKDQYANMCAIIQSSGTGKSRMVDQLGTEHFVIPICLRDPKTTGFPPPDDKVRKYFLNSIELDDATPRRFNESYAINRIDAFFQALFESTEAKLKEIITKIRSENANTLDMYRQASADFRQFMTKGQRYNDPSEDRLKFYSEIINRAETLARSASSPATGSAKQNPLNPGLAGDALAIQLNLLKPSSELLFIVAFDESSMLTNVQDDNRKPPILSSLRHIAPFLSPFGLPDGSTRILDGHLKLNPAFTGCIFDAFDAEHIAFDEGTMTVQQAASEWTMMHLGRPLWATRVDKWRIEGGISGGDVSFGSMSASQSSDRDHRDARTKFLVRRDAMRFAVIKLLNWNAIDDTWQINDEQMIACLCHRLPIEFQSSSPFQYRFVENHMRICLRLDPEDQTMVSMSSSEPVLSEASFVVMKNCVEKILPAMKIILGGFSVNKGDRGELVALLILLLARDEAVCRRNIEAMWKNIRLRDVASFSSDSLENLRHPVEPKLIEWDRVFTVPDFLRALFGEIEGIQEHIDTIFKDTRMHFNHFIKCFQQSVLQRQYLAGLLMRGAALLCANCQEAVDAVVPFSFQDEIDRFLISAMLFQVKNNPRYTYVPQWHVLDAMEVYGLGIVDSETKYLPPVVRVVFALAASRPSITGRIKVVEVEGGKSYFAVDIWCAGISSDILPCIQGTWKSSNPSASWNSLLACSQGWKAPYIPPGEDEVKDFLRYMTPCLGEDWPFWKFCPELTRDKKDDVQRRLGGMVTWTSQLNTERRSKRKINYDSATVSNQATTSNHQANTSRGKKGGRGRAKAVRGQNRRKID</sequence>
<feature type="region of interest" description="Disordered" evidence="1">
    <location>
        <begin position="966"/>
        <end position="1012"/>
    </location>
</feature>
<dbReference type="EMBL" id="LNZH02000201">
    <property type="protein sequence ID" value="OCB86499.1"/>
    <property type="molecule type" value="Genomic_DNA"/>
</dbReference>
<gene>
    <name evidence="2" type="ORF">A7U60_g6393</name>
</gene>
<feature type="compositionally biased region" description="Polar residues" evidence="1">
    <location>
        <begin position="972"/>
        <end position="990"/>
    </location>
</feature>
<proteinExistence type="predicted"/>
<name>A0A9Q5HV30_SANBA</name>
<accession>A0A9Q5HV30</accession>
<keyword evidence="3" id="KW-1185">Reference proteome</keyword>
<evidence type="ECO:0000313" key="3">
    <source>
        <dbReference type="Proteomes" id="UP000757232"/>
    </source>
</evidence>
<organism evidence="2 3">
    <name type="scientific">Sanghuangporus baumii</name>
    <name type="common">Phellinus baumii</name>
    <dbReference type="NCBI Taxonomy" id="108892"/>
    <lineage>
        <taxon>Eukaryota</taxon>
        <taxon>Fungi</taxon>
        <taxon>Dikarya</taxon>
        <taxon>Basidiomycota</taxon>
        <taxon>Agaricomycotina</taxon>
        <taxon>Agaricomycetes</taxon>
        <taxon>Hymenochaetales</taxon>
        <taxon>Hymenochaetaceae</taxon>
        <taxon>Sanghuangporus</taxon>
    </lineage>
</organism>
<protein>
    <submittedName>
        <fullName evidence="2">Uncharacterized protein</fullName>
    </submittedName>
</protein>
<feature type="compositionally biased region" description="Basic residues" evidence="1">
    <location>
        <begin position="991"/>
        <end position="1012"/>
    </location>
</feature>
<dbReference type="Proteomes" id="UP000757232">
    <property type="component" value="Unassembled WGS sequence"/>
</dbReference>
<reference evidence="2" key="1">
    <citation type="submission" date="2016-06" db="EMBL/GenBank/DDBJ databases">
        <title>Draft Genome sequence of the fungus Inonotus baumii.</title>
        <authorList>
            <person name="Zhu H."/>
            <person name="Lin W."/>
        </authorList>
    </citation>
    <scope>NUCLEOTIDE SEQUENCE</scope>
    <source>
        <strain evidence="2">821</strain>
    </source>
</reference>
<dbReference type="PANTHER" id="PTHR33266:SF1">
    <property type="entry name" value="F-BOX DOMAIN-CONTAINING PROTEIN"/>
    <property type="match status" value="1"/>
</dbReference>
<dbReference type="AlphaFoldDB" id="A0A9Q5HV30"/>
<evidence type="ECO:0000256" key="1">
    <source>
        <dbReference type="SAM" id="MobiDB-lite"/>
    </source>
</evidence>